<organism evidence="1 2">
    <name type="scientific">Paramecium tetraurelia</name>
    <dbReference type="NCBI Taxonomy" id="5888"/>
    <lineage>
        <taxon>Eukaryota</taxon>
        <taxon>Sar</taxon>
        <taxon>Alveolata</taxon>
        <taxon>Ciliophora</taxon>
        <taxon>Intramacronucleata</taxon>
        <taxon>Oligohymenophorea</taxon>
        <taxon>Peniculida</taxon>
        <taxon>Parameciidae</taxon>
        <taxon>Paramecium</taxon>
    </lineage>
</organism>
<proteinExistence type="predicted"/>
<keyword evidence="2" id="KW-1185">Reference proteome</keyword>
<gene>
    <name evidence="1" type="ORF">GSPATT00035678001</name>
</gene>
<accession>A0C6Y2</accession>
<dbReference type="EMBL" id="CT868045">
    <property type="protein sequence ID" value="CAK66549.1"/>
    <property type="molecule type" value="Genomic_DNA"/>
</dbReference>
<name>A0C6Y2_PARTE</name>
<evidence type="ECO:0000313" key="2">
    <source>
        <dbReference type="Proteomes" id="UP000000600"/>
    </source>
</evidence>
<sequence>MEKQFNGGGGIWRYGFEQKIVYLAVNYFNKKDRSIERKKGFM</sequence>
<dbReference type="HOGENOM" id="CLU_3261667_0_0_1"/>
<dbReference type="AlphaFoldDB" id="A0C6Y2"/>
<dbReference type="Proteomes" id="UP000000600">
    <property type="component" value="Unassembled WGS sequence"/>
</dbReference>
<dbReference type="RefSeq" id="XP_052287129.1">
    <property type="nucleotide sequence ID" value="XM_052431148.1"/>
</dbReference>
<dbReference type="GeneID" id="76803743"/>
<evidence type="ECO:0000313" key="1">
    <source>
        <dbReference type="EMBL" id="CAK66549.1"/>
    </source>
</evidence>
<reference evidence="1 2" key="1">
    <citation type="journal article" date="2006" name="Nature">
        <title>Global trends of whole-genome duplications revealed by the ciliate Paramecium tetraurelia.</title>
        <authorList>
            <consortium name="Genoscope"/>
            <person name="Aury J.-M."/>
            <person name="Jaillon O."/>
            <person name="Duret L."/>
            <person name="Noel B."/>
            <person name="Jubin C."/>
            <person name="Porcel B.M."/>
            <person name="Segurens B."/>
            <person name="Daubin V."/>
            <person name="Anthouard V."/>
            <person name="Aiach N."/>
            <person name="Arnaiz O."/>
            <person name="Billaut A."/>
            <person name="Beisson J."/>
            <person name="Blanc I."/>
            <person name="Bouhouche K."/>
            <person name="Camara F."/>
            <person name="Duharcourt S."/>
            <person name="Guigo R."/>
            <person name="Gogendeau D."/>
            <person name="Katinka M."/>
            <person name="Keller A.-M."/>
            <person name="Kissmehl R."/>
            <person name="Klotz C."/>
            <person name="Koll F."/>
            <person name="Le Moue A."/>
            <person name="Lepere C."/>
            <person name="Malinsky S."/>
            <person name="Nowacki M."/>
            <person name="Nowak J.K."/>
            <person name="Plattner H."/>
            <person name="Poulain J."/>
            <person name="Ruiz F."/>
            <person name="Serrano V."/>
            <person name="Zagulski M."/>
            <person name="Dessen P."/>
            <person name="Betermier M."/>
            <person name="Weissenbach J."/>
            <person name="Scarpelli C."/>
            <person name="Schachter V."/>
            <person name="Sperling L."/>
            <person name="Meyer E."/>
            <person name="Cohen J."/>
            <person name="Wincker P."/>
        </authorList>
    </citation>
    <scope>NUCLEOTIDE SEQUENCE [LARGE SCALE GENOMIC DNA]</scope>
    <source>
        <strain evidence="1 2">Stock d4-2</strain>
    </source>
</reference>
<dbReference type="InParanoid" id="A0C6Y2"/>
<protein>
    <submittedName>
        <fullName evidence="1">Uncharacterized protein</fullName>
    </submittedName>
</protein>